<dbReference type="Proteomes" id="UP000318578">
    <property type="component" value="Unassembled WGS sequence"/>
</dbReference>
<proteinExistence type="predicted"/>
<comment type="caution">
    <text evidence="3">The sequence shown here is derived from an EMBL/GenBank/DDBJ whole genome shotgun (WGS) entry which is preliminary data.</text>
</comment>
<accession>A0A558AG92</accession>
<name>A0A558AG92_9PSEU</name>
<dbReference type="InterPro" id="IPR008979">
    <property type="entry name" value="Galactose-bd-like_sf"/>
</dbReference>
<dbReference type="SUPFAM" id="SSF53474">
    <property type="entry name" value="alpha/beta-Hydrolases"/>
    <property type="match status" value="1"/>
</dbReference>
<keyword evidence="4" id="KW-1185">Reference proteome</keyword>
<evidence type="ECO:0000256" key="1">
    <source>
        <dbReference type="ARBA" id="ARBA00022801"/>
    </source>
</evidence>
<dbReference type="AlphaFoldDB" id="A0A558AG92"/>
<dbReference type="EMBL" id="VJZA01000012">
    <property type="protein sequence ID" value="TVT23246.1"/>
    <property type="molecule type" value="Genomic_DNA"/>
</dbReference>
<dbReference type="OrthoDB" id="5240615at2"/>
<evidence type="ECO:0000313" key="4">
    <source>
        <dbReference type="Proteomes" id="UP000318578"/>
    </source>
</evidence>
<dbReference type="InterPro" id="IPR029058">
    <property type="entry name" value="AB_hydrolase_fold"/>
</dbReference>
<keyword evidence="1 3" id="KW-0378">Hydrolase</keyword>
<dbReference type="InterPro" id="IPR000383">
    <property type="entry name" value="Xaa-Pro-like_dom"/>
</dbReference>
<dbReference type="SUPFAM" id="SSF49785">
    <property type="entry name" value="Galactose-binding domain-like"/>
    <property type="match status" value="1"/>
</dbReference>
<protein>
    <submittedName>
        <fullName evidence="3">CocE/NonD family hydrolase</fullName>
    </submittedName>
</protein>
<dbReference type="Pfam" id="PF02129">
    <property type="entry name" value="Peptidase_S15"/>
    <property type="match status" value="1"/>
</dbReference>
<dbReference type="Gene3D" id="3.40.50.1820">
    <property type="entry name" value="alpha/beta hydrolase"/>
    <property type="match status" value="1"/>
</dbReference>
<organism evidence="3 4">
    <name type="scientific">Amycolatopsis acidiphila</name>
    <dbReference type="NCBI Taxonomy" id="715473"/>
    <lineage>
        <taxon>Bacteria</taxon>
        <taxon>Bacillati</taxon>
        <taxon>Actinomycetota</taxon>
        <taxon>Actinomycetes</taxon>
        <taxon>Pseudonocardiales</taxon>
        <taxon>Pseudonocardiaceae</taxon>
        <taxon>Amycolatopsis</taxon>
    </lineage>
</organism>
<dbReference type="PANTHER" id="PTHR43056:SF10">
    <property type="entry name" value="COCE_NOND FAMILY, PUTATIVE (AFU_ORTHOLOGUE AFUA_7G00600)-RELATED"/>
    <property type="match status" value="1"/>
</dbReference>
<dbReference type="InterPro" id="IPR013736">
    <property type="entry name" value="Xaa-Pro_dipept_C"/>
</dbReference>
<dbReference type="InterPro" id="IPR005674">
    <property type="entry name" value="CocE/Ser_esterase"/>
</dbReference>
<evidence type="ECO:0000259" key="2">
    <source>
        <dbReference type="SMART" id="SM00939"/>
    </source>
</evidence>
<sequence>MTGTLPGLDTHLLERVRTPMRDGAHLAGILYRDAAGPRPVMLVRTPYAEPLSRSLPVLPALDAGFAVLVQDCRGTGRSDGELRTFENETADGLDTLGWLTRQPWCDGRIVMYGMSYLGMVQLAVSGHRPGGLVAIAPTVTPDDYRDGLVYRQGAFQLGQALAWHLLTAAQLLPRNAGRDGVAAALAGLAADPESAYRALPLSDRPGLTDILPGWRTWLGRENDRKYWQGISYASRRAGTAVPALHVGGWFDLFLRGTLGNYTTMAPAGGQHLIVGPWSHADQSGITGEVYHPGGSAQAIRLEHQQLRFLRESADGAPASLPPVQVYVMGAGRWRTENEWPPARTDRQTWYLGADGSLGRDLPGAGTAEYVHDPRDPVPTVGGAILMAGSRDGGLGYQPGSRDQRLLDARTDILRFTGPVLDHDVEVTGPLTVHLHAATSAADTDFTAKLVDVHPGGRAMGIADGIVRARYRSGMDTPLPVVPGKVYEYRIDVGATSQLFRAGHRIRVDIASSNFPCFDRNPGTGTPAGQVTEDEFVPATQCVHFGPEHPSSIRLPVIPADKGDQQC</sequence>
<feature type="domain" description="Xaa-Pro dipeptidyl-peptidase C-terminal" evidence="2">
    <location>
        <begin position="306"/>
        <end position="553"/>
    </location>
</feature>
<dbReference type="PANTHER" id="PTHR43056">
    <property type="entry name" value="PEPTIDASE S9 PROLYL OLIGOPEPTIDASE"/>
    <property type="match status" value="1"/>
</dbReference>
<dbReference type="SMART" id="SM00939">
    <property type="entry name" value="PepX_C"/>
    <property type="match status" value="1"/>
</dbReference>
<dbReference type="Gene3D" id="2.60.120.260">
    <property type="entry name" value="Galactose-binding domain-like"/>
    <property type="match status" value="1"/>
</dbReference>
<dbReference type="GO" id="GO:0008239">
    <property type="term" value="F:dipeptidyl-peptidase activity"/>
    <property type="evidence" value="ECO:0007669"/>
    <property type="project" value="InterPro"/>
</dbReference>
<dbReference type="Gene3D" id="1.10.3020.10">
    <property type="entry name" value="alpha-amino acid ester hydrolase ( Helical cap domain)"/>
    <property type="match status" value="1"/>
</dbReference>
<dbReference type="RefSeq" id="WP_144636962.1">
    <property type="nucleotide sequence ID" value="NZ_BNAX01000005.1"/>
</dbReference>
<reference evidence="3 4" key="1">
    <citation type="submission" date="2019-07" db="EMBL/GenBank/DDBJ databases">
        <title>New species of Amycolatopsis and Streptomyces.</title>
        <authorList>
            <person name="Duangmal K."/>
            <person name="Teo W.F.A."/>
            <person name="Lipun K."/>
        </authorList>
    </citation>
    <scope>NUCLEOTIDE SEQUENCE [LARGE SCALE GENOMIC DNA]</scope>
    <source>
        <strain evidence="3 4">JCM 30562</strain>
    </source>
</reference>
<dbReference type="Pfam" id="PF08530">
    <property type="entry name" value="PepX_C"/>
    <property type="match status" value="1"/>
</dbReference>
<dbReference type="InterPro" id="IPR050585">
    <property type="entry name" value="Xaa-Pro_dipeptidyl-ppase/CocE"/>
</dbReference>
<dbReference type="NCBIfam" id="TIGR00976">
    <property type="entry name" value="CocE_NonD"/>
    <property type="match status" value="1"/>
</dbReference>
<gene>
    <name evidence="3" type="ORF">FNH06_10120</name>
</gene>
<evidence type="ECO:0000313" key="3">
    <source>
        <dbReference type="EMBL" id="TVT23246.1"/>
    </source>
</evidence>